<dbReference type="EMBL" id="DVOR01000140">
    <property type="protein sequence ID" value="HIV09345.1"/>
    <property type="molecule type" value="Genomic_DNA"/>
</dbReference>
<proteinExistence type="predicted"/>
<gene>
    <name evidence="3" type="ORF">IAC79_04445</name>
</gene>
<reference evidence="3" key="1">
    <citation type="submission" date="2020-10" db="EMBL/GenBank/DDBJ databases">
        <authorList>
            <person name="Gilroy R."/>
        </authorList>
    </citation>
    <scope>NUCLEOTIDE SEQUENCE</scope>
    <source>
        <strain evidence="3">35461</strain>
    </source>
</reference>
<keyword evidence="3" id="KW-0547">Nucleotide-binding</keyword>
<dbReference type="GO" id="GO:0005524">
    <property type="term" value="F:ATP binding"/>
    <property type="evidence" value="ECO:0007669"/>
    <property type="project" value="UniProtKB-KW"/>
</dbReference>
<organism evidence="3 4">
    <name type="scientific">Candidatus Spyradenecus faecavium</name>
    <dbReference type="NCBI Taxonomy" id="2840947"/>
    <lineage>
        <taxon>Bacteria</taxon>
        <taxon>Pseudomonadati</taxon>
        <taxon>Lentisphaerota</taxon>
        <taxon>Lentisphaeria</taxon>
        <taxon>Lentisphaerales</taxon>
        <taxon>Lentisphaeraceae</taxon>
        <taxon>Lentisphaeraceae incertae sedis</taxon>
        <taxon>Candidatus Spyradenecus</taxon>
    </lineage>
</organism>
<evidence type="ECO:0000313" key="3">
    <source>
        <dbReference type="EMBL" id="HIV09345.1"/>
    </source>
</evidence>
<protein>
    <submittedName>
        <fullName evidence="3">ATP-binding protein</fullName>
    </submittedName>
</protein>
<dbReference type="Proteomes" id="UP000886845">
    <property type="component" value="Unassembled WGS sequence"/>
</dbReference>
<feature type="domain" description="AAA" evidence="1">
    <location>
        <begin position="40"/>
        <end position="162"/>
    </location>
</feature>
<name>A0A9D1NMF1_9BACT</name>
<evidence type="ECO:0000313" key="4">
    <source>
        <dbReference type="Proteomes" id="UP000886845"/>
    </source>
</evidence>
<dbReference type="SUPFAM" id="SSF52540">
    <property type="entry name" value="P-loop containing nucleoside triphosphate hydrolases"/>
    <property type="match status" value="1"/>
</dbReference>
<dbReference type="InterPro" id="IPR041682">
    <property type="entry name" value="AAA_14"/>
</dbReference>
<evidence type="ECO:0000259" key="1">
    <source>
        <dbReference type="Pfam" id="PF13173"/>
    </source>
</evidence>
<dbReference type="PANTHER" id="PTHR33295:SF8">
    <property type="entry name" value="AAA+ ATPASE DOMAIN-CONTAINING PROTEIN"/>
    <property type="match status" value="1"/>
</dbReference>
<dbReference type="InterPro" id="IPR027417">
    <property type="entry name" value="P-loop_NTPase"/>
</dbReference>
<dbReference type="AlphaFoldDB" id="A0A9D1NMF1"/>
<dbReference type="Pfam" id="PF13173">
    <property type="entry name" value="AAA_14"/>
    <property type="match status" value="1"/>
</dbReference>
<dbReference type="PANTHER" id="PTHR33295">
    <property type="entry name" value="ATPASE"/>
    <property type="match status" value="1"/>
</dbReference>
<dbReference type="Pfam" id="PF13635">
    <property type="entry name" value="DUF4143"/>
    <property type="match status" value="1"/>
</dbReference>
<keyword evidence="3" id="KW-0067">ATP-binding</keyword>
<reference evidence="3" key="2">
    <citation type="journal article" date="2021" name="PeerJ">
        <title>Extensive microbial diversity within the chicken gut microbiome revealed by metagenomics and culture.</title>
        <authorList>
            <person name="Gilroy R."/>
            <person name="Ravi A."/>
            <person name="Getino M."/>
            <person name="Pursley I."/>
            <person name="Horton D.L."/>
            <person name="Alikhan N.F."/>
            <person name="Baker D."/>
            <person name="Gharbi K."/>
            <person name="Hall N."/>
            <person name="Watson M."/>
            <person name="Adriaenssens E.M."/>
            <person name="Foster-Nyarko E."/>
            <person name="Jarju S."/>
            <person name="Secka A."/>
            <person name="Antonio M."/>
            <person name="Oren A."/>
            <person name="Chaudhuri R.R."/>
            <person name="La Ragione R."/>
            <person name="Hildebrand F."/>
            <person name="Pallen M.J."/>
        </authorList>
    </citation>
    <scope>NUCLEOTIDE SEQUENCE</scope>
    <source>
        <strain evidence="3">35461</strain>
    </source>
</reference>
<evidence type="ECO:0000259" key="2">
    <source>
        <dbReference type="Pfam" id="PF13635"/>
    </source>
</evidence>
<comment type="caution">
    <text evidence="3">The sequence shown here is derived from an EMBL/GenBank/DDBJ whole genome shotgun (WGS) entry which is preliminary data.</text>
</comment>
<sequence length="419" mass="47240">MDRLVLEQVLEEQRETIRRPRRGVVPRREAGQIRLDSELAQVVIGVRRSGKSTLCQSVLLGSGRPFGYVNFDDERLATLRGEDLNAVLGALYKLNGPIDTLFLDEIQNIPEWNLFVNRLLRQGMHVVVTGSNAKLLSGELATHMTGRYHEIALFPFSFAECCAFRGVDMASGTTQAVALRQRALDAYLTQGGFPELVREPQEAATYLRTLVPNVLERDIRQRFHLRTGTLLRGLADYLLGVAPTILNYKALGERLETGLSLHTLKRYVDYLKQAYLLIGVPRWSNKLYLRLRNEKVYPVDVGLMGTQGGNWGWRLETVVLLELLRRHRPFGRDVLYFRENRSEADFVVCQGRDAVEIVQVAYALGEPRLRARELNGAVAAAKALRRAEATLVTYADSGEACIDGVTVRIRPAHEWLCTP</sequence>
<accession>A0A9D1NMF1</accession>
<feature type="domain" description="DUF4143" evidence="2">
    <location>
        <begin position="216"/>
        <end position="360"/>
    </location>
</feature>
<dbReference type="InterPro" id="IPR025420">
    <property type="entry name" value="DUF4143"/>
</dbReference>